<sequence>MDQFFLDSVALIGFMIIWFIFAIIVYLLHTVYRIYKTKKISDSFGYVSKMHARMFCKFHITTMLFFVFCAVLKSIVE</sequence>
<accession>A0A8S5V283</accession>
<keyword evidence="1" id="KW-1133">Transmembrane helix</keyword>
<reference evidence="2" key="1">
    <citation type="journal article" date="2021" name="Proc. Natl. Acad. Sci. U.S.A.">
        <title>A Catalog of Tens of Thousands of Viruses from Human Metagenomes Reveals Hidden Associations with Chronic Diseases.</title>
        <authorList>
            <person name="Tisza M.J."/>
            <person name="Buck C.B."/>
        </authorList>
    </citation>
    <scope>NUCLEOTIDE SEQUENCE</scope>
    <source>
        <strain evidence="2">CtJ2i1</strain>
    </source>
</reference>
<name>A0A8S5V283_9CAUD</name>
<evidence type="ECO:0000313" key="2">
    <source>
        <dbReference type="EMBL" id="DAG00804.1"/>
    </source>
</evidence>
<dbReference type="EMBL" id="BK016182">
    <property type="protein sequence ID" value="DAG00804.1"/>
    <property type="molecule type" value="Genomic_DNA"/>
</dbReference>
<proteinExistence type="predicted"/>
<protein>
    <submittedName>
        <fullName evidence="2">Uncharacterized protein</fullName>
    </submittedName>
</protein>
<feature type="transmembrane region" description="Helical" evidence="1">
    <location>
        <begin position="56"/>
        <end position="76"/>
    </location>
</feature>
<keyword evidence="1" id="KW-0812">Transmembrane</keyword>
<feature type="transmembrane region" description="Helical" evidence="1">
    <location>
        <begin position="12"/>
        <end position="35"/>
    </location>
</feature>
<evidence type="ECO:0000256" key="1">
    <source>
        <dbReference type="SAM" id="Phobius"/>
    </source>
</evidence>
<organism evidence="2">
    <name type="scientific">Myoviridae sp. ctJ2i1</name>
    <dbReference type="NCBI Taxonomy" id="2825079"/>
    <lineage>
        <taxon>Viruses</taxon>
        <taxon>Duplodnaviria</taxon>
        <taxon>Heunggongvirae</taxon>
        <taxon>Uroviricota</taxon>
        <taxon>Caudoviricetes</taxon>
    </lineage>
</organism>
<keyword evidence="1" id="KW-0472">Membrane</keyword>